<proteinExistence type="predicted"/>
<sequence>MRSPEKKVWLVRRMECSSRQNRGNRQC</sequence>
<organism evidence="1">
    <name type="scientific">Arundo donax</name>
    <name type="common">Giant reed</name>
    <name type="synonym">Donax arundinaceus</name>
    <dbReference type="NCBI Taxonomy" id="35708"/>
    <lineage>
        <taxon>Eukaryota</taxon>
        <taxon>Viridiplantae</taxon>
        <taxon>Streptophyta</taxon>
        <taxon>Embryophyta</taxon>
        <taxon>Tracheophyta</taxon>
        <taxon>Spermatophyta</taxon>
        <taxon>Magnoliopsida</taxon>
        <taxon>Liliopsida</taxon>
        <taxon>Poales</taxon>
        <taxon>Poaceae</taxon>
        <taxon>PACMAD clade</taxon>
        <taxon>Arundinoideae</taxon>
        <taxon>Arundineae</taxon>
        <taxon>Arundo</taxon>
    </lineage>
</organism>
<dbReference type="AlphaFoldDB" id="A0A0A8Z5S7"/>
<reference evidence="1" key="2">
    <citation type="journal article" date="2015" name="Data Brief">
        <title>Shoot transcriptome of the giant reed, Arundo donax.</title>
        <authorList>
            <person name="Barrero R.A."/>
            <person name="Guerrero F.D."/>
            <person name="Moolhuijzen P."/>
            <person name="Goolsby J.A."/>
            <person name="Tidwell J."/>
            <person name="Bellgard S.E."/>
            <person name="Bellgard M.I."/>
        </authorList>
    </citation>
    <scope>NUCLEOTIDE SEQUENCE</scope>
    <source>
        <tissue evidence="1">Shoot tissue taken approximately 20 cm above the soil surface</tissue>
    </source>
</reference>
<name>A0A0A8Z5S7_ARUDO</name>
<dbReference type="EMBL" id="GBRH01267693">
    <property type="protein sequence ID" value="JAD30202.1"/>
    <property type="molecule type" value="Transcribed_RNA"/>
</dbReference>
<protein>
    <submittedName>
        <fullName evidence="1">Uncharacterized protein</fullName>
    </submittedName>
</protein>
<reference evidence="1" key="1">
    <citation type="submission" date="2014-09" db="EMBL/GenBank/DDBJ databases">
        <authorList>
            <person name="Magalhaes I.L.F."/>
            <person name="Oliveira U."/>
            <person name="Santos F.R."/>
            <person name="Vidigal T.H.D.A."/>
            <person name="Brescovit A.D."/>
            <person name="Santos A.J."/>
        </authorList>
    </citation>
    <scope>NUCLEOTIDE SEQUENCE</scope>
    <source>
        <tissue evidence="1">Shoot tissue taken approximately 20 cm above the soil surface</tissue>
    </source>
</reference>
<accession>A0A0A8Z5S7</accession>
<evidence type="ECO:0000313" key="1">
    <source>
        <dbReference type="EMBL" id="JAD30202.1"/>
    </source>
</evidence>